<comment type="caution">
    <text evidence="11">The sequence shown here is derived from an EMBL/GenBank/DDBJ whole genome shotgun (WGS) entry which is preliminary data.</text>
</comment>
<name>A0A9P4Q3P8_9PEZI</name>
<dbReference type="InterPro" id="IPR044099">
    <property type="entry name" value="Dcp2_NUDIX"/>
</dbReference>
<dbReference type="SMART" id="SM01125">
    <property type="entry name" value="DCP2"/>
    <property type="match status" value="1"/>
</dbReference>
<feature type="domain" description="Nudix hydrolase" evidence="10">
    <location>
        <begin position="99"/>
        <end position="234"/>
    </location>
</feature>
<dbReference type="PROSITE" id="PS51462">
    <property type="entry name" value="NUDIX"/>
    <property type="match status" value="1"/>
</dbReference>
<keyword evidence="4" id="KW-0963">Cytoplasm</keyword>
<feature type="compositionally biased region" description="Low complexity" evidence="9">
    <location>
        <begin position="815"/>
        <end position="838"/>
    </location>
</feature>
<evidence type="ECO:0000256" key="3">
    <source>
        <dbReference type="ARBA" id="ARBA00005279"/>
    </source>
</evidence>
<dbReference type="GO" id="GO:0030145">
    <property type="term" value="F:manganese ion binding"/>
    <property type="evidence" value="ECO:0007669"/>
    <property type="project" value="InterPro"/>
</dbReference>
<keyword evidence="5" id="KW-0479">Metal-binding</keyword>
<dbReference type="Pfam" id="PF00293">
    <property type="entry name" value="NUDIX"/>
    <property type="match status" value="1"/>
</dbReference>
<evidence type="ECO:0000256" key="2">
    <source>
        <dbReference type="ARBA" id="ARBA00004496"/>
    </source>
</evidence>
<evidence type="ECO:0000259" key="10">
    <source>
        <dbReference type="PROSITE" id="PS51462"/>
    </source>
</evidence>
<dbReference type="OrthoDB" id="18996at2759"/>
<dbReference type="GO" id="GO:0000184">
    <property type="term" value="P:nuclear-transcribed mRNA catabolic process, nonsense-mediated decay"/>
    <property type="evidence" value="ECO:0007669"/>
    <property type="project" value="InterPro"/>
</dbReference>
<protein>
    <recommendedName>
        <fullName evidence="10">Nudix hydrolase domain-containing protein</fullName>
    </recommendedName>
</protein>
<feature type="region of interest" description="Disordered" evidence="9">
    <location>
        <begin position="343"/>
        <end position="363"/>
    </location>
</feature>
<evidence type="ECO:0000256" key="7">
    <source>
        <dbReference type="ARBA" id="ARBA00022884"/>
    </source>
</evidence>
<evidence type="ECO:0000256" key="8">
    <source>
        <dbReference type="ARBA" id="ARBA00023211"/>
    </source>
</evidence>
<feature type="region of interest" description="Disordered" evidence="9">
    <location>
        <begin position="640"/>
        <end position="803"/>
    </location>
</feature>
<dbReference type="Gene3D" id="3.90.79.10">
    <property type="entry name" value="Nucleoside Triphosphate Pyrophosphohydrolase"/>
    <property type="match status" value="1"/>
</dbReference>
<dbReference type="GO" id="GO:0140933">
    <property type="term" value="F:5'-(N(7)-methylguanosine 5'-triphospho)-[mRNA] hydrolase activity"/>
    <property type="evidence" value="ECO:0007669"/>
    <property type="project" value="InterPro"/>
</dbReference>
<feature type="compositionally biased region" description="Polar residues" evidence="9">
    <location>
        <begin position="911"/>
        <end position="926"/>
    </location>
</feature>
<dbReference type="PROSITE" id="PS00893">
    <property type="entry name" value="NUDIX_BOX"/>
    <property type="match status" value="1"/>
</dbReference>
<feature type="region of interest" description="Disordered" evidence="9">
    <location>
        <begin position="894"/>
        <end position="926"/>
    </location>
</feature>
<feature type="compositionally biased region" description="Polar residues" evidence="9">
    <location>
        <begin position="343"/>
        <end position="362"/>
    </location>
</feature>
<feature type="compositionally biased region" description="Polar residues" evidence="9">
    <location>
        <begin position="511"/>
        <end position="529"/>
    </location>
</feature>
<dbReference type="SUPFAM" id="SSF55811">
    <property type="entry name" value="Nudix"/>
    <property type="match status" value="1"/>
</dbReference>
<dbReference type="Pfam" id="PF05026">
    <property type="entry name" value="DCP2"/>
    <property type="match status" value="1"/>
</dbReference>
<dbReference type="AlphaFoldDB" id="A0A9P4Q3P8"/>
<accession>A0A9P4Q3P8</accession>
<keyword evidence="6" id="KW-0378">Hydrolase</keyword>
<dbReference type="InterPro" id="IPR020084">
    <property type="entry name" value="NUDIX_hydrolase_CS"/>
</dbReference>
<dbReference type="InterPro" id="IPR007722">
    <property type="entry name" value="DCP2_BoxA"/>
</dbReference>
<feature type="region of interest" description="Disordered" evidence="9">
    <location>
        <begin position="581"/>
        <end position="628"/>
    </location>
</feature>
<dbReference type="FunFam" id="3.90.79.10:FF:000003">
    <property type="entry name" value="M7GpppN-mRNA hydrolase isoform 2"/>
    <property type="match status" value="1"/>
</dbReference>
<feature type="compositionally biased region" description="Polar residues" evidence="9">
    <location>
        <begin position="594"/>
        <end position="603"/>
    </location>
</feature>
<sequence length="1056" mass="113756">MAETKMQLVDWLDDLTVRFLLNLPPTELSSVPRLCFQVEEAQWFYEDFIRPAAAAAGAPLPSLPLKQFCLLLFQHCPLLSGFTDAQHIAAYDEFLAYKVRVPVRGAIMMDDAMERVVLVKGWKKGASWSFPRGKINKDEKDLDCAIREVDEETGYDLRSAGLIPKDDSQVKSIDVTMKEQQLRMFVFRGVPQDTAFAPKTRKEISKIAWYNLRDLPGFKKARNNTDPEVSANKFYMVAPFLGHLKKWIAQQKRKDAVPLQSAAGQMEATEDETTIAAAEEPIAEPQLFDRSAELKQLLSIGSGNGNSVYMSQTPSAPNQNPMDLLAMLRGASTDIQAPNVLQASDPQSQHFPAEIASQSKRTAPSGHFQLHAQPYSAYAPIDQQSLAQHLGSATFPAKTPSVQATPLAGAQPHIAQHSQIQTQRDVLPGSHLSELSSRAKSPQFPASMQQRYAQSRDFNAAQDAHAYLPQGLSGQAIATGPTAPKASQLPPTRLTQHSMNLLDAFKGGANPSVSTQRTTNQQLSASGNSHQSALLGLFRKTSAPQGIAPAQGETPTPSQPIELAENQKVTLERRPTLNEITRTLPPGMRDRRSSASSQVTAINTGHRDRNQNVPETRPADQAIQGEPTGQQVPYKILQRANSSPKQSPPPEISQAADANTVRGHIQKPVERKSRFSSTSRPRRAGKSPISARDNSTNTPVAVPHRSSSSRGPKSPSQRLPSSSSRGASPKAAPTFQPQVLKRPKQGVSQDDKLQKDSTQQSANKTDRLLALFGKPSTEVDTDRTQPPPLESKQPPSSIGVDPGRQAHLLSLLGKSPSTNIASTSSTASQSTSPALPAAEKAVNALPTSTHRVVTKHRSQDHQVEQQPPTDTAAAAPNLLVRSEPSGVSLAPELQLPTTLPAPNPPSAPRLSPTTKSVTPKATQAQDRQQQLLNLFTQRHQATSPSNLASPRTPISPFALPTPAQMAANGAGGAWQVPAMLAAHPSVESGRAQDVLNRGSATNTPTPTNANFPQSLGHGGPAPSGPRGSVGTSLEHKDFLLGFLNGVVQREGAGKKH</sequence>
<comment type="subcellular location">
    <subcellularLocation>
        <location evidence="2">Cytoplasm</location>
    </subcellularLocation>
</comment>
<evidence type="ECO:0000256" key="6">
    <source>
        <dbReference type="ARBA" id="ARBA00022801"/>
    </source>
</evidence>
<proteinExistence type="inferred from homology"/>
<dbReference type="SUPFAM" id="SSF140586">
    <property type="entry name" value="Dcp2 domain-like"/>
    <property type="match status" value="1"/>
</dbReference>
<comment type="similarity">
    <text evidence="3">Belongs to the Nudix hydrolase family. DCP2 subfamily.</text>
</comment>
<dbReference type="CDD" id="cd03672">
    <property type="entry name" value="NUDIX_Dcp2p_Nudt20"/>
    <property type="match status" value="1"/>
</dbReference>
<feature type="region of interest" description="Disordered" evidence="9">
    <location>
        <begin position="815"/>
        <end position="870"/>
    </location>
</feature>
<evidence type="ECO:0000256" key="5">
    <source>
        <dbReference type="ARBA" id="ARBA00022723"/>
    </source>
</evidence>
<dbReference type="EMBL" id="MU003818">
    <property type="protein sequence ID" value="KAF2718930.1"/>
    <property type="molecule type" value="Genomic_DNA"/>
</dbReference>
<keyword evidence="7" id="KW-0694">RNA-binding</keyword>
<evidence type="ECO:0000256" key="4">
    <source>
        <dbReference type="ARBA" id="ARBA00022490"/>
    </source>
</evidence>
<evidence type="ECO:0000256" key="1">
    <source>
        <dbReference type="ARBA" id="ARBA00001936"/>
    </source>
</evidence>
<dbReference type="InterPro" id="IPR000086">
    <property type="entry name" value="NUDIX_hydrolase_dom"/>
</dbReference>
<feature type="region of interest" description="Disordered" evidence="9">
    <location>
        <begin position="996"/>
        <end position="1032"/>
    </location>
</feature>
<dbReference type="PANTHER" id="PTHR23114">
    <property type="entry name" value="M7GPPPN-MRNA HYDROLASE"/>
    <property type="match status" value="1"/>
</dbReference>
<dbReference type="GO" id="GO:0000290">
    <property type="term" value="P:deadenylation-dependent decapping of nuclear-transcribed mRNA"/>
    <property type="evidence" value="ECO:0007669"/>
    <property type="project" value="InterPro"/>
</dbReference>
<evidence type="ECO:0000313" key="11">
    <source>
        <dbReference type="EMBL" id="KAF2718930.1"/>
    </source>
</evidence>
<feature type="region of interest" description="Disordered" evidence="9">
    <location>
        <begin position="506"/>
        <end position="529"/>
    </location>
</feature>
<dbReference type="GO" id="GO:0000932">
    <property type="term" value="C:P-body"/>
    <property type="evidence" value="ECO:0007669"/>
    <property type="project" value="TreeGrafter"/>
</dbReference>
<keyword evidence="12" id="KW-1185">Reference proteome</keyword>
<dbReference type="PANTHER" id="PTHR23114:SF17">
    <property type="entry name" value="M7GPPPN-MRNA HYDROLASE"/>
    <property type="match status" value="1"/>
</dbReference>
<feature type="compositionally biased region" description="Low complexity" evidence="9">
    <location>
        <begin position="1000"/>
        <end position="1010"/>
    </location>
</feature>
<evidence type="ECO:0000256" key="9">
    <source>
        <dbReference type="SAM" id="MobiDB-lite"/>
    </source>
</evidence>
<evidence type="ECO:0000313" key="12">
    <source>
        <dbReference type="Proteomes" id="UP000799441"/>
    </source>
</evidence>
<dbReference type="GO" id="GO:0003723">
    <property type="term" value="F:RNA binding"/>
    <property type="evidence" value="ECO:0007669"/>
    <property type="project" value="UniProtKB-KW"/>
</dbReference>
<keyword evidence="8" id="KW-0464">Manganese</keyword>
<dbReference type="Proteomes" id="UP000799441">
    <property type="component" value="Unassembled WGS sequence"/>
</dbReference>
<comment type="cofactor">
    <cofactor evidence="1">
        <name>Mn(2+)</name>
        <dbReference type="ChEBI" id="CHEBI:29035"/>
    </cofactor>
</comment>
<organism evidence="11 12">
    <name type="scientific">Polychaeton citri CBS 116435</name>
    <dbReference type="NCBI Taxonomy" id="1314669"/>
    <lineage>
        <taxon>Eukaryota</taxon>
        <taxon>Fungi</taxon>
        <taxon>Dikarya</taxon>
        <taxon>Ascomycota</taxon>
        <taxon>Pezizomycotina</taxon>
        <taxon>Dothideomycetes</taxon>
        <taxon>Dothideomycetidae</taxon>
        <taxon>Capnodiales</taxon>
        <taxon>Capnodiaceae</taxon>
        <taxon>Polychaeton</taxon>
    </lineage>
</organism>
<reference evidence="11" key="1">
    <citation type="journal article" date="2020" name="Stud. Mycol.">
        <title>101 Dothideomycetes genomes: a test case for predicting lifestyles and emergence of pathogens.</title>
        <authorList>
            <person name="Haridas S."/>
            <person name="Albert R."/>
            <person name="Binder M."/>
            <person name="Bloem J."/>
            <person name="Labutti K."/>
            <person name="Salamov A."/>
            <person name="Andreopoulos B."/>
            <person name="Baker S."/>
            <person name="Barry K."/>
            <person name="Bills G."/>
            <person name="Bluhm B."/>
            <person name="Cannon C."/>
            <person name="Castanera R."/>
            <person name="Culley D."/>
            <person name="Daum C."/>
            <person name="Ezra D."/>
            <person name="Gonzalez J."/>
            <person name="Henrissat B."/>
            <person name="Kuo A."/>
            <person name="Liang C."/>
            <person name="Lipzen A."/>
            <person name="Lutzoni F."/>
            <person name="Magnuson J."/>
            <person name="Mondo S."/>
            <person name="Nolan M."/>
            <person name="Ohm R."/>
            <person name="Pangilinan J."/>
            <person name="Park H.-J."/>
            <person name="Ramirez L."/>
            <person name="Alfaro M."/>
            <person name="Sun H."/>
            <person name="Tritt A."/>
            <person name="Yoshinaga Y."/>
            <person name="Zwiers L.-H."/>
            <person name="Turgeon B."/>
            <person name="Goodwin S."/>
            <person name="Spatafora J."/>
            <person name="Crous P."/>
            <person name="Grigoriev I."/>
        </authorList>
    </citation>
    <scope>NUCLEOTIDE SEQUENCE</scope>
    <source>
        <strain evidence="11">CBS 116435</strain>
    </source>
</reference>
<dbReference type="InterPro" id="IPR015797">
    <property type="entry name" value="NUDIX_hydrolase-like_dom_sf"/>
</dbReference>
<gene>
    <name evidence="11" type="ORF">K431DRAFT_287250</name>
</gene>
<dbReference type="Gene3D" id="1.10.10.1050">
    <property type="entry name" value="Dcp2, box A domain"/>
    <property type="match status" value="1"/>
</dbReference>
<feature type="compositionally biased region" description="Low complexity" evidence="9">
    <location>
        <begin position="703"/>
        <end position="733"/>
    </location>
</feature>
<dbReference type="InterPro" id="IPR036189">
    <property type="entry name" value="DCP2_BoxA_sf"/>
</dbReference>